<gene>
    <name evidence="2" type="ORF">KFE25_000635</name>
</gene>
<sequence length="186" mass="20240">MAVRVVSVLLCAQASGGVPAPTALQAAFSRLDAPGLAGTIPRDELPAFIALAAAVDVAPKSNEQRVAVAEALQRQLVAAHGDGPYTIADILRAAHALASMPPTEALRADDIAPKYGSKQLRRLRERLERNRLTMPMFDTKGWVRDFEKSLKIQWEIYASGLQPMHIIVARSDHLYGASEFDRDVSQ</sequence>
<feature type="chain" id="PRO_5035152397" evidence="1">
    <location>
        <begin position="17"/>
        <end position="186"/>
    </location>
</feature>
<reference evidence="2" key="1">
    <citation type="submission" date="2021-05" db="EMBL/GenBank/DDBJ databases">
        <title>The genome of the haptophyte Pavlova lutheri (Diacronema luteri, Pavlovales) - a model for lipid biosynthesis in eukaryotic algae.</title>
        <authorList>
            <person name="Hulatt C.J."/>
            <person name="Posewitz M.C."/>
        </authorList>
    </citation>
    <scope>NUCLEOTIDE SEQUENCE</scope>
    <source>
        <strain evidence="2">NIVA-4/92</strain>
    </source>
</reference>
<feature type="signal peptide" evidence="1">
    <location>
        <begin position="1"/>
        <end position="16"/>
    </location>
</feature>
<evidence type="ECO:0000313" key="2">
    <source>
        <dbReference type="EMBL" id="KAG8467319.1"/>
    </source>
</evidence>
<accession>A0A8J6CC93</accession>
<dbReference type="AlphaFoldDB" id="A0A8J6CC93"/>
<name>A0A8J6CC93_DIALT</name>
<evidence type="ECO:0000313" key="3">
    <source>
        <dbReference type="Proteomes" id="UP000751190"/>
    </source>
</evidence>
<comment type="caution">
    <text evidence="2">The sequence shown here is derived from an EMBL/GenBank/DDBJ whole genome shotgun (WGS) entry which is preliminary data.</text>
</comment>
<keyword evidence="3" id="KW-1185">Reference proteome</keyword>
<dbReference type="Proteomes" id="UP000751190">
    <property type="component" value="Unassembled WGS sequence"/>
</dbReference>
<evidence type="ECO:0000256" key="1">
    <source>
        <dbReference type="SAM" id="SignalP"/>
    </source>
</evidence>
<organism evidence="2 3">
    <name type="scientific">Diacronema lutheri</name>
    <name type="common">Unicellular marine alga</name>
    <name type="synonym">Monochrysis lutheri</name>
    <dbReference type="NCBI Taxonomy" id="2081491"/>
    <lineage>
        <taxon>Eukaryota</taxon>
        <taxon>Haptista</taxon>
        <taxon>Haptophyta</taxon>
        <taxon>Pavlovophyceae</taxon>
        <taxon>Pavlovales</taxon>
        <taxon>Pavlovaceae</taxon>
        <taxon>Diacronema</taxon>
    </lineage>
</organism>
<protein>
    <submittedName>
        <fullName evidence="2">Uncharacterized protein</fullName>
    </submittedName>
</protein>
<proteinExistence type="predicted"/>
<dbReference type="EMBL" id="JAGTXO010000006">
    <property type="protein sequence ID" value="KAG8467319.1"/>
    <property type="molecule type" value="Genomic_DNA"/>
</dbReference>
<keyword evidence="1" id="KW-0732">Signal</keyword>
<dbReference type="OrthoDB" id="421121at2759"/>